<dbReference type="PANTHER" id="PTHR43143">
    <property type="entry name" value="METALLOPHOSPHOESTERASE, CALCINEURIN SUPERFAMILY"/>
    <property type="match status" value="1"/>
</dbReference>
<feature type="non-terminal residue" evidence="2">
    <location>
        <position position="503"/>
    </location>
</feature>
<name>A0ABX1XPA8_9BACL</name>
<reference evidence="2 3" key="1">
    <citation type="submission" date="2019-10" db="EMBL/GenBank/DDBJ databases">
        <title>Description of Paenibacillus terrestris sp. nov.</title>
        <authorList>
            <person name="Carlier A."/>
            <person name="Qi S."/>
        </authorList>
    </citation>
    <scope>NUCLEOTIDE SEQUENCE [LARGE SCALE GENOMIC DNA]</scope>
    <source>
        <strain evidence="2 3">LMG 31458</strain>
    </source>
</reference>
<dbReference type="SUPFAM" id="SSF56300">
    <property type="entry name" value="Metallo-dependent phosphatases"/>
    <property type="match status" value="1"/>
</dbReference>
<dbReference type="PANTHER" id="PTHR43143:SF1">
    <property type="entry name" value="SERINE_THREONINE-PROTEIN PHOSPHATASE CPPED1"/>
    <property type="match status" value="1"/>
</dbReference>
<dbReference type="Proteomes" id="UP000616779">
    <property type="component" value="Unassembled WGS sequence"/>
</dbReference>
<dbReference type="Pfam" id="PF00149">
    <property type="entry name" value="Metallophos"/>
    <property type="match status" value="1"/>
</dbReference>
<dbReference type="RefSeq" id="WP_171640751.1">
    <property type="nucleotide sequence ID" value="NZ_WHOA01000016.1"/>
</dbReference>
<dbReference type="InterPro" id="IPR008979">
    <property type="entry name" value="Galactose-bd-like_sf"/>
</dbReference>
<dbReference type="PROSITE" id="PS51175">
    <property type="entry name" value="CBM6"/>
    <property type="match status" value="1"/>
</dbReference>
<evidence type="ECO:0000259" key="1">
    <source>
        <dbReference type="PROSITE" id="PS51175"/>
    </source>
</evidence>
<keyword evidence="3" id="KW-1185">Reference proteome</keyword>
<dbReference type="SUPFAM" id="SSF49785">
    <property type="entry name" value="Galactose-binding domain-like"/>
    <property type="match status" value="1"/>
</dbReference>
<dbReference type="EMBL" id="WHOA01000016">
    <property type="protein sequence ID" value="NOU70353.1"/>
    <property type="molecule type" value="Genomic_DNA"/>
</dbReference>
<gene>
    <name evidence="2" type="ORF">GC098_02695</name>
</gene>
<dbReference type="InterPro" id="IPR005084">
    <property type="entry name" value="CBM6"/>
</dbReference>
<protein>
    <recommendedName>
        <fullName evidence="1">CBM6 domain-containing protein</fullName>
    </recommendedName>
</protein>
<feature type="domain" description="CBM6" evidence="1">
    <location>
        <begin position="303"/>
        <end position="426"/>
    </location>
</feature>
<comment type="caution">
    <text evidence="2">The sequence shown here is derived from an EMBL/GenBank/DDBJ whole genome shotgun (WGS) entry which is preliminary data.</text>
</comment>
<organism evidence="2 3">
    <name type="scientific">Paenibacillus phytorum</name>
    <dbReference type="NCBI Taxonomy" id="2654977"/>
    <lineage>
        <taxon>Bacteria</taxon>
        <taxon>Bacillati</taxon>
        <taxon>Bacillota</taxon>
        <taxon>Bacilli</taxon>
        <taxon>Bacillales</taxon>
        <taxon>Paenibacillaceae</taxon>
        <taxon>Paenibacillus</taxon>
    </lineage>
</organism>
<dbReference type="Gene3D" id="3.60.21.10">
    <property type="match status" value="1"/>
</dbReference>
<sequence length="503" mass="54650">MSFIKRFKKSFLSLLLIAAALVGSTGLVTVLFQEESSAAGADSSSTGPVFSFMSMSDTHSTPAKTVSAVKDAVYNNSNAIVLVGDITNYGDIGEYDSIINAINSVQDHPQVYYTVGNHEYDWMSDFELAQNRFKQKAGIPESTVYYHREIQGYDFIFLGYDEKPTYNAYMSDAQLAWLESKLAAVAVPDKPIFLFNHQPLFQTVSKSNIDIFGQNMLQEQKLKNILEKYPQVILTTGHLHDDIKIPGNLYAGKFSALRDGAVVNNQAMIFDVYKDKVHLKGRDVITQKTIWEGTISLKPNTTGMYESEDSVFAYATAGDDINLSGGKYVNMNDSRAYIESLKVDGGATGGNKILKIRYATDAANVTEGIYVNGAKVQTLSFPTTGSMSSYNDLAVPVELSPGPNNKIVIQSDGTAAGVNMDKFQIIDSANYSTMWGFNGNGNDSIPNGFHATLNGSAAYDTTDKMEGSASLSLNGADGNYASAGLASTKTDDVTLTAWVKWNG</sequence>
<evidence type="ECO:0000313" key="3">
    <source>
        <dbReference type="Proteomes" id="UP000616779"/>
    </source>
</evidence>
<accession>A0ABX1XPA8</accession>
<dbReference type="InterPro" id="IPR051918">
    <property type="entry name" value="STPP_CPPED1"/>
</dbReference>
<dbReference type="InterPro" id="IPR004843">
    <property type="entry name" value="Calcineurin-like_PHP"/>
</dbReference>
<evidence type="ECO:0000313" key="2">
    <source>
        <dbReference type="EMBL" id="NOU70353.1"/>
    </source>
</evidence>
<dbReference type="Gene3D" id="2.60.120.260">
    <property type="entry name" value="Galactose-binding domain-like"/>
    <property type="match status" value="1"/>
</dbReference>
<proteinExistence type="predicted"/>
<dbReference type="InterPro" id="IPR029052">
    <property type="entry name" value="Metallo-depent_PP-like"/>
</dbReference>